<dbReference type="KEGG" id="gsn:YC6258_00261"/>
<evidence type="ECO:0008006" key="3">
    <source>
        <dbReference type="Google" id="ProtNLM"/>
    </source>
</evidence>
<dbReference type="NCBIfam" id="NF047593">
    <property type="entry name" value="IS66_ISAeme5_TnpA"/>
    <property type="match status" value="1"/>
</dbReference>
<name>A0A0C5VG06_9GAMM</name>
<organism evidence="1 2">
    <name type="scientific">Gynuella sunshinyii YC6258</name>
    <dbReference type="NCBI Taxonomy" id="1445510"/>
    <lineage>
        <taxon>Bacteria</taxon>
        <taxon>Pseudomonadati</taxon>
        <taxon>Pseudomonadota</taxon>
        <taxon>Gammaproteobacteria</taxon>
        <taxon>Oceanospirillales</taxon>
        <taxon>Saccharospirillaceae</taxon>
        <taxon>Gynuella</taxon>
    </lineage>
</organism>
<proteinExistence type="predicted"/>
<dbReference type="STRING" id="1445510.YC6258_00261"/>
<keyword evidence="2" id="KW-1185">Reference proteome</keyword>
<dbReference type="EMBL" id="CP007142">
    <property type="protein sequence ID" value="AJQ92313.1"/>
    <property type="molecule type" value="Genomic_DNA"/>
</dbReference>
<accession>A0A0C5VG06</accession>
<dbReference type="HOGENOM" id="CLU_2422824_0_0_6"/>
<protein>
    <recommendedName>
        <fullName evidence="3">Transposase</fullName>
    </recommendedName>
</protein>
<sequence>MAAFCRQQDINPDLFYAWKHTLKKKQGLHAQPSITEHTLAQDAFLPVFIKPDPVSDVEGITLSMGQIQLHYHAQTDDQLFLRCLRLIQEVL</sequence>
<evidence type="ECO:0000313" key="2">
    <source>
        <dbReference type="Proteomes" id="UP000032266"/>
    </source>
</evidence>
<evidence type="ECO:0000313" key="1">
    <source>
        <dbReference type="EMBL" id="AJQ92313.1"/>
    </source>
</evidence>
<gene>
    <name evidence="1" type="ORF">YC6258_00261</name>
</gene>
<reference evidence="1 2" key="1">
    <citation type="submission" date="2014-01" db="EMBL/GenBank/DDBJ databases">
        <title>Full genme sequencing of cellulolytic bacterium Gynuella sunshinyii YC6258T gen. nov., sp. nov.</title>
        <authorList>
            <person name="Khan H."/>
            <person name="Chung E.J."/>
            <person name="Chung Y.R."/>
        </authorList>
    </citation>
    <scope>NUCLEOTIDE SEQUENCE [LARGE SCALE GENOMIC DNA]</scope>
    <source>
        <strain evidence="1 2">YC6258</strain>
    </source>
</reference>
<dbReference type="AlphaFoldDB" id="A0A0C5VG06"/>
<dbReference type="Proteomes" id="UP000032266">
    <property type="component" value="Chromosome"/>
</dbReference>